<evidence type="ECO:0000313" key="1">
    <source>
        <dbReference type="EMBL" id="KAK2090168.1"/>
    </source>
</evidence>
<gene>
    <name evidence="1" type="primary">UBP1_2</name>
    <name evidence="1" type="ORF">P7K49_031424</name>
</gene>
<dbReference type="Proteomes" id="UP001266305">
    <property type="component" value="Unassembled WGS sequence"/>
</dbReference>
<keyword evidence="1" id="KW-0645">Protease</keyword>
<dbReference type="GO" id="GO:0006508">
    <property type="term" value="P:proteolysis"/>
    <property type="evidence" value="ECO:0007669"/>
    <property type="project" value="UniProtKB-KW"/>
</dbReference>
<proteinExistence type="predicted"/>
<keyword evidence="2" id="KW-1185">Reference proteome</keyword>
<organism evidence="1 2">
    <name type="scientific">Saguinus oedipus</name>
    <name type="common">Cotton-top tamarin</name>
    <name type="synonym">Oedipomidas oedipus</name>
    <dbReference type="NCBI Taxonomy" id="9490"/>
    <lineage>
        <taxon>Eukaryota</taxon>
        <taxon>Metazoa</taxon>
        <taxon>Chordata</taxon>
        <taxon>Craniata</taxon>
        <taxon>Vertebrata</taxon>
        <taxon>Euteleostomi</taxon>
        <taxon>Mammalia</taxon>
        <taxon>Eutheria</taxon>
        <taxon>Euarchontoglires</taxon>
        <taxon>Primates</taxon>
        <taxon>Haplorrhini</taxon>
        <taxon>Platyrrhini</taxon>
        <taxon>Cebidae</taxon>
        <taxon>Callitrichinae</taxon>
        <taxon>Saguinus</taxon>
    </lineage>
</organism>
<dbReference type="GO" id="GO:0008233">
    <property type="term" value="F:peptidase activity"/>
    <property type="evidence" value="ECO:0007669"/>
    <property type="project" value="UniProtKB-KW"/>
</dbReference>
<sequence>MASSDCRSVRPRLTIYVCREQPSSTVLQGQQQAAGSASENGSGAPYVYHAIYLEEMIASEVARKLALCFHLFCL</sequence>
<evidence type="ECO:0000313" key="2">
    <source>
        <dbReference type="Proteomes" id="UP001266305"/>
    </source>
</evidence>
<dbReference type="EMBL" id="JASSZA010000017">
    <property type="protein sequence ID" value="KAK2090168.1"/>
    <property type="molecule type" value="Genomic_DNA"/>
</dbReference>
<name>A0ABQ9TZC4_SAGOE</name>
<keyword evidence="1" id="KW-0378">Hydrolase</keyword>
<comment type="caution">
    <text evidence="1">The sequence shown here is derived from an EMBL/GenBank/DDBJ whole genome shotgun (WGS) entry which is preliminary data.</text>
</comment>
<accession>A0ABQ9TZC4</accession>
<reference evidence="1 2" key="1">
    <citation type="submission" date="2023-05" db="EMBL/GenBank/DDBJ databases">
        <title>B98-5 Cell Line De Novo Hybrid Assembly: An Optical Mapping Approach.</title>
        <authorList>
            <person name="Kananen K."/>
            <person name="Auerbach J.A."/>
            <person name="Kautto E."/>
            <person name="Blachly J.S."/>
        </authorList>
    </citation>
    <scope>NUCLEOTIDE SEQUENCE [LARGE SCALE GENOMIC DNA]</scope>
    <source>
        <strain evidence="1">B95-8</strain>
        <tissue evidence="1">Cell line</tissue>
    </source>
</reference>
<protein>
    <submittedName>
        <fullName evidence="1">Ubiquitin-specific protease ubp1</fullName>
    </submittedName>
</protein>